<comment type="similarity">
    <text evidence="2">Belongs to the eukaryotic mitochondrial porin family.</text>
</comment>
<keyword evidence="3" id="KW-0813">Transport</keyword>
<evidence type="ECO:0000313" key="12">
    <source>
        <dbReference type="EMBL" id="CAK5284118.1"/>
    </source>
</evidence>
<dbReference type="GO" id="GO:0015288">
    <property type="term" value="F:porin activity"/>
    <property type="evidence" value="ECO:0007669"/>
    <property type="project" value="UniProtKB-KW"/>
</dbReference>
<reference evidence="12" key="1">
    <citation type="submission" date="2023-11" db="EMBL/GenBank/DDBJ databases">
        <authorList>
            <person name="De Vega J J."/>
            <person name="De Vega J J."/>
        </authorList>
    </citation>
    <scope>NUCLEOTIDE SEQUENCE</scope>
</reference>
<proteinExistence type="inferred from homology"/>
<evidence type="ECO:0000313" key="13">
    <source>
        <dbReference type="Proteomes" id="UP001295794"/>
    </source>
</evidence>
<evidence type="ECO:0000256" key="10">
    <source>
        <dbReference type="ARBA" id="ARBA00023136"/>
    </source>
</evidence>
<evidence type="ECO:0000256" key="6">
    <source>
        <dbReference type="ARBA" id="ARBA00022787"/>
    </source>
</evidence>
<name>A0AAD2I0G1_9AGAR</name>
<accession>A0AAD2I0G1</accession>
<dbReference type="InterPro" id="IPR023614">
    <property type="entry name" value="Porin_dom_sf"/>
</dbReference>
<gene>
    <name evidence="11" type="ORF">MYCIT1_LOCUS14857</name>
    <name evidence="12" type="ORF">MYCIT1_LOCUS37159</name>
</gene>
<dbReference type="Gene3D" id="2.40.160.10">
    <property type="entry name" value="Porin"/>
    <property type="match status" value="1"/>
</dbReference>
<evidence type="ECO:0000256" key="9">
    <source>
        <dbReference type="ARBA" id="ARBA00023128"/>
    </source>
</evidence>
<keyword evidence="9" id="KW-0496">Mitochondrion</keyword>
<keyword evidence="7" id="KW-0406">Ion transport</keyword>
<evidence type="ECO:0000256" key="7">
    <source>
        <dbReference type="ARBA" id="ARBA00023065"/>
    </source>
</evidence>
<dbReference type="InterPro" id="IPR001925">
    <property type="entry name" value="Porin_Euk"/>
</dbReference>
<keyword evidence="13" id="KW-1185">Reference proteome</keyword>
<comment type="subcellular location">
    <subcellularLocation>
        <location evidence="1">Mitochondrion outer membrane</location>
    </subcellularLocation>
</comment>
<dbReference type="Proteomes" id="UP001295794">
    <property type="component" value="Unassembled WGS sequence"/>
</dbReference>
<sequence>MSHLTFRHVTSRVLFKFVPANDSFPSTIMSLPQPVPPNWKDLGKSSNDLLQKDYPFSGTALEVKTKTPSGVIFKAAGNRISSSSVINGDIEAKFSDKKHGLTFTNTWTTTNVLKTQVELDNQIAKGLKVDLLTSLAPTSGTKSAILNAAYKQSGFHSLHRRLLLSFQGPVFTADTVVGRDGFLAGVEAAYNVTEGKISRYALAAGYNAPEYAVTIHALNDLKTFSASYYHRVNTNVEAGAKAVYDPKLTNGGVSIEVGTKTYLDGASFVKAKINNSGVLALGYTQALRPGVKASFGLALDTQKLNDVDPSGPVHKVCIPRLLPLLPAESLSSGRHDSYVRFLRRMGYADLDHHA</sequence>
<evidence type="ECO:0000256" key="3">
    <source>
        <dbReference type="ARBA" id="ARBA00022448"/>
    </source>
</evidence>
<dbReference type="EMBL" id="CAVNYO010000478">
    <property type="protein sequence ID" value="CAK5284118.1"/>
    <property type="molecule type" value="Genomic_DNA"/>
</dbReference>
<protein>
    <recommendedName>
        <fullName evidence="14">Voltage-dependent ion-selective channel</fullName>
    </recommendedName>
</protein>
<comment type="caution">
    <text evidence="12">The sequence shown here is derived from an EMBL/GenBank/DDBJ whole genome shotgun (WGS) entry which is preliminary data.</text>
</comment>
<evidence type="ECO:0000256" key="2">
    <source>
        <dbReference type="ARBA" id="ARBA00007780"/>
    </source>
</evidence>
<evidence type="ECO:0008006" key="14">
    <source>
        <dbReference type="Google" id="ProtNLM"/>
    </source>
</evidence>
<keyword evidence="4" id="KW-1134">Transmembrane beta strand</keyword>
<dbReference type="AlphaFoldDB" id="A0AAD2I0G1"/>
<evidence type="ECO:0000256" key="4">
    <source>
        <dbReference type="ARBA" id="ARBA00022452"/>
    </source>
</evidence>
<evidence type="ECO:0000256" key="5">
    <source>
        <dbReference type="ARBA" id="ARBA00022692"/>
    </source>
</evidence>
<dbReference type="FunFam" id="2.40.160.10:FF:000012">
    <property type="entry name" value="Voltage-dependent anion-selective channel"/>
    <property type="match status" value="1"/>
</dbReference>
<dbReference type="GO" id="GO:0008308">
    <property type="term" value="F:voltage-gated monoatomic anion channel activity"/>
    <property type="evidence" value="ECO:0007669"/>
    <property type="project" value="InterPro"/>
</dbReference>
<dbReference type="CDD" id="cd07306">
    <property type="entry name" value="Porin3_VDAC"/>
    <property type="match status" value="1"/>
</dbReference>
<dbReference type="EMBL" id="CAVNYO010000167">
    <property type="protein sequence ID" value="CAK5270440.1"/>
    <property type="molecule type" value="Genomic_DNA"/>
</dbReference>
<evidence type="ECO:0000256" key="8">
    <source>
        <dbReference type="ARBA" id="ARBA00023114"/>
    </source>
</evidence>
<dbReference type="PANTHER" id="PTHR11743:SF70">
    <property type="entry name" value="GH26960P-RELATED"/>
    <property type="match status" value="1"/>
</dbReference>
<dbReference type="Pfam" id="PF01459">
    <property type="entry name" value="Porin_3"/>
    <property type="match status" value="1"/>
</dbReference>
<keyword evidence="6" id="KW-1000">Mitochondrion outer membrane</keyword>
<dbReference type="InterPro" id="IPR027246">
    <property type="entry name" value="Porin_Euk/Tom40"/>
</dbReference>
<evidence type="ECO:0000256" key="1">
    <source>
        <dbReference type="ARBA" id="ARBA00004294"/>
    </source>
</evidence>
<dbReference type="GO" id="GO:0046930">
    <property type="term" value="C:pore complex"/>
    <property type="evidence" value="ECO:0007669"/>
    <property type="project" value="UniProtKB-KW"/>
</dbReference>
<evidence type="ECO:0000313" key="11">
    <source>
        <dbReference type="EMBL" id="CAK5270440.1"/>
    </source>
</evidence>
<dbReference type="GO" id="GO:0005741">
    <property type="term" value="C:mitochondrial outer membrane"/>
    <property type="evidence" value="ECO:0007669"/>
    <property type="project" value="UniProtKB-SubCell"/>
</dbReference>
<keyword evidence="5" id="KW-0812">Transmembrane</keyword>
<organism evidence="12 13">
    <name type="scientific">Mycena citricolor</name>
    <dbReference type="NCBI Taxonomy" id="2018698"/>
    <lineage>
        <taxon>Eukaryota</taxon>
        <taxon>Fungi</taxon>
        <taxon>Dikarya</taxon>
        <taxon>Basidiomycota</taxon>
        <taxon>Agaricomycotina</taxon>
        <taxon>Agaricomycetes</taxon>
        <taxon>Agaricomycetidae</taxon>
        <taxon>Agaricales</taxon>
        <taxon>Marasmiineae</taxon>
        <taxon>Mycenaceae</taxon>
        <taxon>Mycena</taxon>
    </lineage>
</organism>
<keyword evidence="10" id="KW-0472">Membrane</keyword>
<dbReference type="PRINTS" id="PR00185">
    <property type="entry name" value="EUKARYTPORIN"/>
</dbReference>
<keyword evidence="8" id="KW-0626">Porin</keyword>
<dbReference type="PANTHER" id="PTHR11743">
    <property type="entry name" value="VOLTAGE-DEPENDENT ANION-SELECTIVE CHANNEL"/>
    <property type="match status" value="1"/>
</dbReference>